<evidence type="ECO:0000256" key="3">
    <source>
        <dbReference type="ARBA" id="ARBA00023082"/>
    </source>
</evidence>
<evidence type="ECO:0000256" key="4">
    <source>
        <dbReference type="ARBA" id="ARBA00023125"/>
    </source>
</evidence>
<dbReference type="SUPFAM" id="SSF88659">
    <property type="entry name" value="Sigma3 and sigma4 domains of RNA polymerase sigma factors"/>
    <property type="match status" value="1"/>
</dbReference>
<keyword evidence="2" id="KW-0805">Transcription regulation</keyword>
<dbReference type="InterPro" id="IPR013249">
    <property type="entry name" value="RNA_pol_sigma70_r4_t2"/>
</dbReference>
<protein>
    <submittedName>
        <fullName evidence="8">RNA polymerase sigma factor</fullName>
    </submittedName>
</protein>
<dbReference type="RefSeq" id="WP_396640046.1">
    <property type="nucleotide sequence ID" value="NZ_JBIQWL010000002.1"/>
</dbReference>
<feature type="domain" description="RNA polymerase sigma-70 region 2" evidence="6">
    <location>
        <begin position="23"/>
        <end position="91"/>
    </location>
</feature>
<feature type="domain" description="RNA polymerase sigma factor 70 region 4 type 2" evidence="7">
    <location>
        <begin position="116"/>
        <end position="166"/>
    </location>
</feature>
<comment type="caution">
    <text evidence="8">The sequence shown here is derived from an EMBL/GenBank/DDBJ whole genome shotgun (WGS) entry which is preliminary data.</text>
</comment>
<evidence type="ECO:0000259" key="6">
    <source>
        <dbReference type="Pfam" id="PF04542"/>
    </source>
</evidence>
<dbReference type="EMBL" id="JBIQWL010000002">
    <property type="protein sequence ID" value="MFH8250106.1"/>
    <property type="molecule type" value="Genomic_DNA"/>
</dbReference>
<keyword evidence="4" id="KW-0238">DNA-binding</keyword>
<evidence type="ECO:0000256" key="2">
    <source>
        <dbReference type="ARBA" id="ARBA00023015"/>
    </source>
</evidence>
<comment type="similarity">
    <text evidence="1">Belongs to the sigma-70 factor family. ECF subfamily.</text>
</comment>
<organism evidence="8 9">
    <name type="scientific">Microbacterium alkaliflavum</name>
    <dbReference type="NCBI Taxonomy" id="3248839"/>
    <lineage>
        <taxon>Bacteria</taxon>
        <taxon>Bacillati</taxon>
        <taxon>Actinomycetota</taxon>
        <taxon>Actinomycetes</taxon>
        <taxon>Micrococcales</taxon>
        <taxon>Microbacteriaceae</taxon>
        <taxon>Microbacterium</taxon>
    </lineage>
</organism>
<evidence type="ECO:0000256" key="5">
    <source>
        <dbReference type="ARBA" id="ARBA00023163"/>
    </source>
</evidence>
<dbReference type="NCBIfam" id="TIGR02937">
    <property type="entry name" value="sigma70-ECF"/>
    <property type="match status" value="1"/>
</dbReference>
<dbReference type="Pfam" id="PF08281">
    <property type="entry name" value="Sigma70_r4_2"/>
    <property type="match status" value="1"/>
</dbReference>
<dbReference type="InterPro" id="IPR013325">
    <property type="entry name" value="RNA_pol_sigma_r2"/>
</dbReference>
<dbReference type="PANTHER" id="PTHR43133">
    <property type="entry name" value="RNA POLYMERASE ECF-TYPE SIGMA FACTO"/>
    <property type="match status" value="1"/>
</dbReference>
<dbReference type="InterPro" id="IPR039425">
    <property type="entry name" value="RNA_pol_sigma-70-like"/>
</dbReference>
<evidence type="ECO:0000259" key="7">
    <source>
        <dbReference type="Pfam" id="PF08281"/>
    </source>
</evidence>
<dbReference type="InterPro" id="IPR036388">
    <property type="entry name" value="WH-like_DNA-bd_sf"/>
</dbReference>
<evidence type="ECO:0000256" key="1">
    <source>
        <dbReference type="ARBA" id="ARBA00010641"/>
    </source>
</evidence>
<keyword evidence="9" id="KW-1185">Reference proteome</keyword>
<proteinExistence type="inferred from homology"/>
<evidence type="ECO:0000313" key="9">
    <source>
        <dbReference type="Proteomes" id="UP001610861"/>
    </source>
</evidence>
<keyword evidence="5" id="KW-0804">Transcription</keyword>
<dbReference type="InterPro" id="IPR007627">
    <property type="entry name" value="RNA_pol_sigma70_r2"/>
</dbReference>
<dbReference type="Gene3D" id="1.10.10.10">
    <property type="entry name" value="Winged helix-like DNA-binding domain superfamily/Winged helix DNA-binding domain"/>
    <property type="match status" value="1"/>
</dbReference>
<dbReference type="InterPro" id="IPR013324">
    <property type="entry name" value="RNA_pol_sigma_r3/r4-like"/>
</dbReference>
<dbReference type="InterPro" id="IPR014284">
    <property type="entry name" value="RNA_pol_sigma-70_dom"/>
</dbReference>
<sequence length="177" mass="19697">MNDEDVADWEALGRGDPLGLARLFDRHEARLFRHAARLLTVREDAKDAVAIAFFELWRRRGSVRLVDGSPLPWLINTVSNTSRNLERSARRYRAVLGRVPSTPAAEGVRPADETGVLAALRRLPEKEQSVVVLTIMQGYRESETATALGIPVGTVKSRLSRAKARLRGELEQMGMVP</sequence>
<reference evidence="8 9" key="1">
    <citation type="submission" date="2024-09" db="EMBL/GenBank/DDBJ databases">
        <authorList>
            <person name="Pan X."/>
        </authorList>
    </citation>
    <scope>NUCLEOTIDE SEQUENCE [LARGE SCALE GENOMIC DNA]</scope>
    <source>
        <strain evidence="8 9">B2969</strain>
    </source>
</reference>
<dbReference type="Gene3D" id="1.10.1740.10">
    <property type="match status" value="1"/>
</dbReference>
<dbReference type="Proteomes" id="UP001610861">
    <property type="component" value="Unassembled WGS sequence"/>
</dbReference>
<dbReference type="PANTHER" id="PTHR43133:SF8">
    <property type="entry name" value="RNA POLYMERASE SIGMA FACTOR HI_1459-RELATED"/>
    <property type="match status" value="1"/>
</dbReference>
<dbReference type="SUPFAM" id="SSF88946">
    <property type="entry name" value="Sigma2 domain of RNA polymerase sigma factors"/>
    <property type="match status" value="1"/>
</dbReference>
<dbReference type="Pfam" id="PF04542">
    <property type="entry name" value="Sigma70_r2"/>
    <property type="match status" value="1"/>
</dbReference>
<accession>A0ABW7Q5H3</accession>
<dbReference type="CDD" id="cd06171">
    <property type="entry name" value="Sigma70_r4"/>
    <property type="match status" value="1"/>
</dbReference>
<evidence type="ECO:0000313" key="8">
    <source>
        <dbReference type="EMBL" id="MFH8250106.1"/>
    </source>
</evidence>
<gene>
    <name evidence="8" type="ORF">ACH3VR_07055</name>
</gene>
<keyword evidence="3" id="KW-0731">Sigma factor</keyword>
<name>A0ABW7Q5H3_9MICO</name>